<dbReference type="PROSITE" id="PS51257">
    <property type="entry name" value="PROKAR_LIPOPROTEIN"/>
    <property type="match status" value="1"/>
</dbReference>
<dbReference type="OrthoDB" id="9774928at2"/>
<dbReference type="GO" id="GO:0005576">
    <property type="term" value="C:extracellular region"/>
    <property type="evidence" value="ECO:0007669"/>
    <property type="project" value="TreeGrafter"/>
</dbReference>
<feature type="signal peptide" evidence="1">
    <location>
        <begin position="1"/>
        <end position="19"/>
    </location>
</feature>
<name>A0A1A0QYG0_MYCPR</name>
<feature type="domain" description="Mce/MlaD" evidence="2">
    <location>
        <begin position="42"/>
        <end position="117"/>
    </location>
</feature>
<dbReference type="RefSeq" id="WP_064934040.1">
    <property type="nucleotide sequence ID" value="NZ_LZSO01000031.1"/>
</dbReference>
<dbReference type="Pfam" id="PF02470">
    <property type="entry name" value="MlaD"/>
    <property type="match status" value="1"/>
</dbReference>
<dbReference type="InterPro" id="IPR024516">
    <property type="entry name" value="Mce_C"/>
</dbReference>
<dbReference type="InterPro" id="IPR052336">
    <property type="entry name" value="MlaD_Phospholipid_Transporter"/>
</dbReference>
<evidence type="ECO:0000313" key="5">
    <source>
        <dbReference type="Proteomes" id="UP000093902"/>
    </source>
</evidence>
<dbReference type="EMBL" id="LZSO01000031">
    <property type="protein sequence ID" value="OBB27201.1"/>
    <property type="molecule type" value="Genomic_DNA"/>
</dbReference>
<dbReference type="NCBIfam" id="TIGR00996">
    <property type="entry name" value="Mtu_fam_mce"/>
    <property type="match status" value="1"/>
</dbReference>
<proteinExistence type="predicted"/>
<organism evidence="4 5">
    <name type="scientific">Mycolicibacterium peregrinum</name>
    <name type="common">Mycobacterium peregrinum</name>
    <dbReference type="NCBI Taxonomy" id="43304"/>
    <lineage>
        <taxon>Bacteria</taxon>
        <taxon>Bacillati</taxon>
        <taxon>Actinomycetota</taxon>
        <taxon>Actinomycetes</taxon>
        <taxon>Mycobacteriales</taxon>
        <taxon>Mycobacteriaceae</taxon>
        <taxon>Mycolicibacterium</taxon>
    </lineage>
</organism>
<sequence length="376" mass="39783">MSRSRSALLTGLVTTVVLAAGCSWQGANSLPLPGTEGSGPGAYTVQAQLPDVGNIQRNSRVRVGDVTVGTVTAIERQGWHALLTMRLNADVDLPANSTATIGQTSLLGSLHIELAPPVGVDAEGRLHEGSLIPLSAGGSYPTTEQTLAALSMVLNGGGLGQVHDITQSLSTAFAGRSGDLRSLIEQVDVFVANVEDQTQDIIDAADSVNRLVVQFASRTPVLDRALDTIPRALEVLADRRTELAQAMEKLGQFGALTAEAVSRTKDDLITELSDLGPVLESLANAGPAMVTSLSYLTTFPFVKENIGNYFRGDYVNLTGVFDLTLSRLDAGFLTGTRFEGNLTELEMQWGRTIGQMPSPYTSGNPLTAPYIADQGR</sequence>
<evidence type="ECO:0000313" key="4">
    <source>
        <dbReference type="EMBL" id="OBB27201.1"/>
    </source>
</evidence>
<accession>A0A1A0QYG0</accession>
<reference evidence="5" key="1">
    <citation type="submission" date="2016-06" db="EMBL/GenBank/DDBJ databases">
        <authorList>
            <person name="Sutton G."/>
            <person name="Brinkac L."/>
            <person name="Sanka R."/>
            <person name="Adams M."/>
            <person name="Lau E."/>
            <person name="Mehaffy C."/>
            <person name="Tameris M."/>
            <person name="Hatherill M."/>
            <person name="Hanekom W."/>
            <person name="Mahomed H."/>
            <person name="Mcshane H."/>
        </authorList>
    </citation>
    <scope>NUCLEOTIDE SEQUENCE [LARGE SCALE GENOMIC DNA]</scope>
    <source>
        <strain evidence="5">852002-51209_SCH5440388</strain>
    </source>
</reference>
<dbReference type="Proteomes" id="UP000093902">
    <property type="component" value="Unassembled WGS sequence"/>
</dbReference>
<evidence type="ECO:0000259" key="3">
    <source>
        <dbReference type="Pfam" id="PF11887"/>
    </source>
</evidence>
<dbReference type="PANTHER" id="PTHR33371">
    <property type="entry name" value="INTERMEMBRANE PHOSPHOLIPID TRANSPORT SYSTEM BINDING PROTEIN MLAD-RELATED"/>
    <property type="match status" value="1"/>
</dbReference>
<feature type="chain" id="PRO_5008297120" evidence="1">
    <location>
        <begin position="20"/>
        <end position="376"/>
    </location>
</feature>
<feature type="domain" description="Mammalian cell entry C-terminal" evidence="3">
    <location>
        <begin position="144"/>
        <end position="296"/>
    </location>
</feature>
<gene>
    <name evidence="4" type="ORF">A5792_25690</name>
</gene>
<dbReference type="AlphaFoldDB" id="A0A1A0QYG0"/>
<dbReference type="PANTHER" id="PTHR33371:SF15">
    <property type="entry name" value="LIPOPROTEIN LPRN"/>
    <property type="match status" value="1"/>
</dbReference>
<dbReference type="InterPro" id="IPR005693">
    <property type="entry name" value="Mce"/>
</dbReference>
<evidence type="ECO:0000259" key="2">
    <source>
        <dbReference type="Pfam" id="PF02470"/>
    </source>
</evidence>
<dbReference type="InterPro" id="IPR003399">
    <property type="entry name" value="Mce/MlaD"/>
</dbReference>
<dbReference type="Pfam" id="PF11887">
    <property type="entry name" value="Mce4_CUP1"/>
    <property type="match status" value="1"/>
</dbReference>
<evidence type="ECO:0000256" key="1">
    <source>
        <dbReference type="SAM" id="SignalP"/>
    </source>
</evidence>
<keyword evidence="1" id="KW-0732">Signal</keyword>
<protein>
    <submittedName>
        <fullName evidence="4">Mammalian cell entry protein</fullName>
    </submittedName>
</protein>
<comment type="caution">
    <text evidence="4">The sequence shown here is derived from an EMBL/GenBank/DDBJ whole genome shotgun (WGS) entry which is preliminary data.</text>
</comment>